<evidence type="ECO:0000313" key="1">
    <source>
        <dbReference type="EMBL" id="EAU48765.1"/>
    </source>
</evidence>
<gene>
    <name evidence="1" type="ORF">R2601_04293</name>
</gene>
<dbReference type="Proteomes" id="UP000006230">
    <property type="component" value="Unassembled WGS sequence"/>
</dbReference>
<dbReference type="HOGENOM" id="CLU_2845912_0_0_5"/>
<keyword evidence="2" id="KW-1185">Reference proteome</keyword>
<comment type="caution">
    <text evidence="1">The sequence shown here is derived from an EMBL/GenBank/DDBJ whole genome shotgun (WGS) entry which is preliminary data.</text>
</comment>
<accession>Q0FVY7</accession>
<organism evidence="1 2">
    <name type="scientific">Salipiger bermudensis (strain DSM 26914 / JCM 13377 / KCTC 12554 / HTCC2601)</name>
    <name type="common">Pelagibaca bermudensis</name>
    <dbReference type="NCBI Taxonomy" id="314265"/>
    <lineage>
        <taxon>Bacteria</taxon>
        <taxon>Pseudomonadati</taxon>
        <taxon>Pseudomonadota</taxon>
        <taxon>Alphaproteobacteria</taxon>
        <taxon>Rhodobacterales</taxon>
        <taxon>Roseobacteraceae</taxon>
        <taxon>Salipiger</taxon>
    </lineage>
</organism>
<proteinExistence type="predicted"/>
<evidence type="ECO:0000313" key="2">
    <source>
        <dbReference type="Proteomes" id="UP000006230"/>
    </source>
</evidence>
<sequence length="65" mass="6976">MSASSRTRLIRATGAVCRHCNCWLSSSVGIETRISSEPVICRGRVASRTSRVILDTVSPPGGNCR</sequence>
<protein>
    <submittedName>
        <fullName evidence="1">Uncharacterized protein</fullName>
    </submittedName>
</protein>
<dbReference type="EMBL" id="AATQ01000001">
    <property type="protein sequence ID" value="EAU48765.1"/>
    <property type="molecule type" value="Genomic_DNA"/>
</dbReference>
<name>Q0FVY7_SALBH</name>
<reference evidence="1 2" key="1">
    <citation type="journal article" date="2010" name="J. Bacteriol.">
        <title>Genome sequences of Pelagibaca bermudensis HTCC2601T and Maritimibacter alkaliphilus HTCC2654T, the type strains of two marine Roseobacter genera.</title>
        <authorList>
            <person name="Thrash J.C."/>
            <person name="Cho J.C."/>
            <person name="Ferriera S."/>
            <person name="Johnson J."/>
            <person name="Vergin K.L."/>
            <person name="Giovannoni S.J."/>
        </authorList>
    </citation>
    <scope>NUCLEOTIDE SEQUENCE [LARGE SCALE GENOMIC DNA]</scope>
    <source>
        <strain evidence="2">DSM 26914 / JCM 13377 / KCTC 12554 / HTCC2601</strain>
    </source>
</reference>
<dbReference type="AlphaFoldDB" id="Q0FVY7"/>